<feature type="transmembrane region" description="Helical" evidence="5">
    <location>
        <begin position="26"/>
        <end position="45"/>
    </location>
</feature>
<dbReference type="InterPro" id="IPR005828">
    <property type="entry name" value="MFS_sugar_transport-like"/>
</dbReference>
<dbReference type="Proteomes" id="UP000515154">
    <property type="component" value="Linkage group LG11"/>
</dbReference>
<dbReference type="RefSeq" id="XP_036363277.1">
    <property type="nucleotide sequence ID" value="XM_036507384.1"/>
</dbReference>
<keyword evidence="2 5" id="KW-0812">Transmembrane</keyword>
<keyword evidence="4 5" id="KW-0472">Membrane</keyword>
<accession>A0A7E6F8K0</accession>
<feature type="transmembrane region" description="Helical" evidence="5">
    <location>
        <begin position="186"/>
        <end position="207"/>
    </location>
</feature>
<organism evidence="7 8">
    <name type="scientific">Octopus sinensis</name>
    <name type="common">East Asian common octopus</name>
    <dbReference type="NCBI Taxonomy" id="2607531"/>
    <lineage>
        <taxon>Eukaryota</taxon>
        <taxon>Metazoa</taxon>
        <taxon>Spiralia</taxon>
        <taxon>Lophotrochozoa</taxon>
        <taxon>Mollusca</taxon>
        <taxon>Cephalopoda</taxon>
        <taxon>Coleoidea</taxon>
        <taxon>Octopodiformes</taxon>
        <taxon>Octopoda</taxon>
        <taxon>Incirrata</taxon>
        <taxon>Octopodidae</taxon>
        <taxon>Octopus</taxon>
    </lineage>
</organism>
<reference evidence="8" key="1">
    <citation type="submission" date="2025-08" db="UniProtKB">
        <authorList>
            <consortium name="RefSeq"/>
        </authorList>
    </citation>
    <scope>IDENTIFICATION</scope>
</reference>
<protein>
    <submittedName>
        <fullName evidence="8">Solute carrier family 22 member 8-like</fullName>
    </submittedName>
</protein>
<keyword evidence="3 5" id="KW-1133">Transmembrane helix</keyword>
<feature type="transmembrane region" description="Helical" evidence="5">
    <location>
        <begin position="247"/>
        <end position="271"/>
    </location>
</feature>
<evidence type="ECO:0000256" key="4">
    <source>
        <dbReference type="ARBA" id="ARBA00023136"/>
    </source>
</evidence>
<dbReference type="InterPro" id="IPR036259">
    <property type="entry name" value="MFS_trans_sf"/>
</dbReference>
<gene>
    <name evidence="8" type="primary">LOC118765396</name>
</gene>
<dbReference type="SUPFAM" id="SSF103473">
    <property type="entry name" value="MFS general substrate transporter"/>
    <property type="match status" value="1"/>
</dbReference>
<feature type="transmembrane region" description="Helical" evidence="5">
    <location>
        <begin position="214"/>
        <end position="235"/>
    </location>
</feature>
<dbReference type="Pfam" id="PF00083">
    <property type="entry name" value="Sugar_tr"/>
    <property type="match status" value="1"/>
</dbReference>
<evidence type="ECO:0000259" key="6">
    <source>
        <dbReference type="PROSITE" id="PS50850"/>
    </source>
</evidence>
<comment type="subcellular location">
    <subcellularLocation>
        <location evidence="1">Membrane</location>
        <topology evidence="1">Multi-pass membrane protein</topology>
    </subcellularLocation>
</comment>
<dbReference type="AlphaFoldDB" id="A0A7E6F8K0"/>
<evidence type="ECO:0000256" key="1">
    <source>
        <dbReference type="ARBA" id="ARBA00004141"/>
    </source>
</evidence>
<evidence type="ECO:0000256" key="3">
    <source>
        <dbReference type="ARBA" id="ARBA00022989"/>
    </source>
</evidence>
<feature type="transmembrane region" description="Helical" evidence="5">
    <location>
        <begin position="159"/>
        <end position="180"/>
    </location>
</feature>
<evidence type="ECO:0000313" key="7">
    <source>
        <dbReference type="Proteomes" id="UP000515154"/>
    </source>
</evidence>
<proteinExistence type="predicted"/>
<dbReference type="InterPro" id="IPR020846">
    <property type="entry name" value="MFS_dom"/>
</dbReference>
<dbReference type="PROSITE" id="PS50850">
    <property type="entry name" value="MFS"/>
    <property type="match status" value="1"/>
</dbReference>
<keyword evidence="7" id="KW-1185">Reference proteome</keyword>
<evidence type="ECO:0000256" key="5">
    <source>
        <dbReference type="SAM" id="Phobius"/>
    </source>
</evidence>
<feature type="domain" description="Major facilitator superfamily (MFS) profile" evidence="6">
    <location>
        <begin position="80"/>
        <end position="410"/>
    </location>
</feature>
<dbReference type="GO" id="GO:0016020">
    <property type="term" value="C:membrane"/>
    <property type="evidence" value="ECO:0007669"/>
    <property type="project" value="UniProtKB-SubCell"/>
</dbReference>
<dbReference type="GO" id="GO:0022857">
    <property type="term" value="F:transmembrane transporter activity"/>
    <property type="evidence" value="ECO:0007669"/>
    <property type="project" value="InterPro"/>
</dbReference>
<evidence type="ECO:0000313" key="8">
    <source>
        <dbReference type="RefSeq" id="XP_036363277.1"/>
    </source>
</evidence>
<evidence type="ECO:0000256" key="2">
    <source>
        <dbReference type="ARBA" id="ARBA00022692"/>
    </source>
</evidence>
<dbReference type="KEGG" id="osn:118765396"/>
<sequence length="410" mass="47112">MMASEVNVDEIMDNLGDGKFFHTTQYIIFSTSLLISAYNTYFYVFTTLSPEYRCQNLTDIQLDQYNISSSEVDLIYDKCSIQVMNTNGMFPGQNRSLPCLNGYHYSTPVRRSIISEWDLVCSKEGLAETTQTLYTFGQLISGFLSTYFIDKYGRKPTRILSNFFLIILNLICAFSPFYGLFAAMRFLIGFFREAYTITTFTAIPELYSKRKRIIMSSMSAALWSLANSFPGWTAYLLKDYNWDVFHLFNALLSIYCILEIFFLEESIRWLFANSKIKKAKRVIKTAAKQNRVDFERIWNIALKEMSLREVSGHVNENFCNSRGSDPKVTTDDTTLKHTGTCVGKEVTKPVPSLISSKNEESKFVLMMVIFKSAYLRKVTLAICFCCQDHMQRGLVFVVRSPKEMLIDGEA</sequence>
<name>A0A7E6F8K0_9MOLL</name>
<dbReference type="PANTHER" id="PTHR24064">
    <property type="entry name" value="SOLUTE CARRIER FAMILY 22 MEMBER"/>
    <property type="match status" value="1"/>
</dbReference>
<dbReference type="Gene3D" id="1.20.1250.20">
    <property type="entry name" value="MFS general substrate transporter like domains"/>
    <property type="match status" value="1"/>
</dbReference>